<dbReference type="EMBL" id="BK014795">
    <property type="protein sequence ID" value="DAD76096.1"/>
    <property type="molecule type" value="Genomic_DNA"/>
</dbReference>
<accession>A0A8S5M1R7</accession>
<name>A0A8S5M1R7_9CAUD</name>
<sequence length="48" mass="5637">MRNKELIALLQEQDPEAEVMIRTSDKEYYYDLVDVFTDKDGDVIIQEG</sequence>
<proteinExistence type="predicted"/>
<protein>
    <submittedName>
        <fullName evidence="1">Uncharacterized protein</fullName>
    </submittedName>
</protein>
<reference evidence="1" key="1">
    <citation type="journal article" date="2021" name="Proc. Natl. Acad. Sci. U.S.A.">
        <title>A Catalog of Tens of Thousands of Viruses from Human Metagenomes Reveals Hidden Associations with Chronic Diseases.</title>
        <authorList>
            <person name="Tisza M.J."/>
            <person name="Buck C.B."/>
        </authorList>
    </citation>
    <scope>NUCLEOTIDE SEQUENCE</scope>
    <source>
        <strain evidence="1">CtIi96</strain>
    </source>
</reference>
<organism evidence="1">
    <name type="scientific">Podoviridae sp. ctIi96</name>
    <dbReference type="NCBI Taxonomy" id="2826550"/>
    <lineage>
        <taxon>Viruses</taxon>
        <taxon>Duplodnaviria</taxon>
        <taxon>Heunggongvirae</taxon>
        <taxon>Uroviricota</taxon>
        <taxon>Caudoviricetes</taxon>
    </lineage>
</organism>
<evidence type="ECO:0000313" key="1">
    <source>
        <dbReference type="EMBL" id="DAD76096.1"/>
    </source>
</evidence>